<feature type="compositionally biased region" description="Polar residues" evidence="1">
    <location>
        <begin position="699"/>
        <end position="711"/>
    </location>
</feature>
<sequence length="926" mass="103100">MASSTLFDDVVFELDPMLSDTKRKMLENLLIDHGGLDILSKLDIDPTARPTHFITNNVFTKTNADHRVIPKWVEAAVANGMLHDPKYYDPDPTKFLTGVVVACSGLPLRDNEAIFGACLALGGQFRTGPRLADDVTHLVVISPEGEKYGEAMQRGDRVKVILPHWFDECFKLRRYVREDIYMFPDPLILTEDGTNPRDQAFEAMKTDLTPSNNRTEPKDLPVPTSAAVPTSTKTKLLAADSSNTSSHSVDIPVDIDQATDHELEYRDIFAHNINYDTLELEALKVTDRFLDNKRIYFDSSLGIPREFQAVLREKLEQAGATTTTAYSTDLVDIAIFKKRGSKIYQQASRDGKLVASPSYIINTLYRKRLTSPLLTFWDYPLPNGRIPGMEYKSATISGYEDEARAMLYKLCTIVGLQCSTSLENNTTLVICSTRNSKKYHVARLRNCDIVNHLWLEESFQNWECKSMTDDRYTYFPKDGILQSLVGRTPLLADEVSRWHNDNTTPKSSRIPSHLTRARSPSVYPEGSSTESAITSPSSSHGTLVSRGPRKAAMEAQTNLEQIIVPDMNRFDQEQKARRQSAKRGLSDLDKAGHPGPSDAETTDDEAHADPSHRQTSAPANNDTSKPLPKKPRLAKAPAKPRVASFTATPPAIRRGRSSQPVAPGSEVATARGHRRAKTLPLPELGPDGHPDGEMDEIESSTSSQATNQQDSGVDPSAPSWWNELPSNIVTSSAELDPTVKSTLQKLGIRFSDSVLKASHVLVDDRFVRTPKVLVALNLGRMIITKKWAVDSAKAKKLLSPARYRLHDKVAEVKYKFDLRDTLLNRHDKDQGWLHGFSVCVMDPTIATSLKDVVTTSGARFVAKAPTSKRNGPTDPDRFLALADPESESLDDYRAQLVKANITALYNIELLFIGCLRQKLEREDYLL</sequence>
<dbReference type="Proteomes" id="UP000242146">
    <property type="component" value="Unassembled WGS sequence"/>
</dbReference>
<gene>
    <name evidence="3" type="ORF">DM01DRAFT_1383256</name>
</gene>
<evidence type="ECO:0000313" key="3">
    <source>
        <dbReference type="EMBL" id="ORX54523.1"/>
    </source>
</evidence>
<evidence type="ECO:0000256" key="1">
    <source>
        <dbReference type="SAM" id="MobiDB-lite"/>
    </source>
</evidence>
<dbReference type="PANTHER" id="PTHR47667:SF1">
    <property type="entry name" value="REGULATOR OF TY1 TRANSPOSITION PROTEIN 107"/>
    <property type="match status" value="1"/>
</dbReference>
<dbReference type="InterPro" id="IPR053036">
    <property type="entry name" value="CellCycle_DNARepair_Reg"/>
</dbReference>
<protein>
    <recommendedName>
        <fullName evidence="2">BRCT domain-containing protein</fullName>
    </recommendedName>
</protein>
<feature type="compositionally biased region" description="Low complexity" evidence="1">
    <location>
        <begin position="527"/>
        <end position="539"/>
    </location>
</feature>
<dbReference type="EMBL" id="MCGT01000013">
    <property type="protein sequence ID" value="ORX54523.1"/>
    <property type="molecule type" value="Genomic_DNA"/>
</dbReference>
<dbReference type="STRING" id="101127.A0A1X2GID9"/>
<evidence type="ECO:0000313" key="4">
    <source>
        <dbReference type="Proteomes" id="UP000242146"/>
    </source>
</evidence>
<dbReference type="Pfam" id="PF16770">
    <property type="entry name" value="RTT107_BRCT_5"/>
    <property type="match status" value="1"/>
</dbReference>
<keyword evidence="4" id="KW-1185">Reference proteome</keyword>
<feature type="compositionally biased region" description="Polar residues" evidence="1">
    <location>
        <begin position="501"/>
        <end position="510"/>
    </location>
</feature>
<dbReference type="CDD" id="cd17744">
    <property type="entry name" value="BRCT_MDC1_rpt1"/>
    <property type="match status" value="1"/>
</dbReference>
<dbReference type="GO" id="GO:0035361">
    <property type="term" value="C:Cul8-RING ubiquitin ligase complex"/>
    <property type="evidence" value="ECO:0007669"/>
    <property type="project" value="TreeGrafter"/>
</dbReference>
<feature type="domain" description="BRCT" evidence="2">
    <location>
        <begin position="739"/>
        <end position="805"/>
    </location>
</feature>
<dbReference type="CDD" id="cd18436">
    <property type="entry name" value="BRCT_BRC1_like_rpt2"/>
    <property type="match status" value="1"/>
</dbReference>
<dbReference type="OrthoDB" id="342264at2759"/>
<dbReference type="GO" id="GO:0005634">
    <property type="term" value="C:nucleus"/>
    <property type="evidence" value="ECO:0007669"/>
    <property type="project" value="TreeGrafter"/>
</dbReference>
<accession>A0A1X2GID9</accession>
<dbReference type="SUPFAM" id="SSF52113">
    <property type="entry name" value="BRCT domain"/>
    <property type="match status" value="5"/>
</dbReference>
<dbReference type="PANTHER" id="PTHR47667">
    <property type="entry name" value="REGULATOR OF TY1 TRANSPOSITION PROTEIN 107"/>
    <property type="match status" value="1"/>
</dbReference>
<dbReference type="Pfam" id="PF12738">
    <property type="entry name" value="PTCB-BRCT"/>
    <property type="match status" value="2"/>
</dbReference>
<feature type="domain" description="BRCT" evidence="2">
    <location>
        <begin position="2"/>
        <end position="90"/>
    </location>
</feature>
<dbReference type="AlphaFoldDB" id="A0A1X2GID9"/>
<feature type="region of interest" description="Disordered" evidence="1">
    <location>
        <begin position="207"/>
        <end position="227"/>
    </location>
</feature>
<dbReference type="InterPro" id="IPR036420">
    <property type="entry name" value="BRCT_dom_sf"/>
</dbReference>
<reference evidence="3 4" key="1">
    <citation type="submission" date="2016-07" db="EMBL/GenBank/DDBJ databases">
        <title>Pervasive Adenine N6-methylation of Active Genes in Fungi.</title>
        <authorList>
            <consortium name="DOE Joint Genome Institute"/>
            <person name="Mondo S.J."/>
            <person name="Dannebaum R.O."/>
            <person name="Kuo R.C."/>
            <person name="Labutti K."/>
            <person name="Haridas S."/>
            <person name="Kuo A."/>
            <person name="Salamov A."/>
            <person name="Ahrendt S.R."/>
            <person name="Lipzen A."/>
            <person name="Sullivan W."/>
            <person name="Andreopoulos W.B."/>
            <person name="Clum A."/>
            <person name="Lindquist E."/>
            <person name="Daum C."/>
            <person name="Ramamoorthy G.K."/>
            <person name="Gryganskyi A."/>
            <person name="Culley D."/>
            <person name="Magnuson J.K."/>
            <person name="James T.Y."/>
            <person name="O'Malley M.A."/>
            <person name="Stajich J.E."/>
            <person name="Spatafora J.W."/>
            <person name="Visel A."/>
            <person name="Grigoriev I.V."/>
        </authorList>
    </citation>
    <scope>NUCLEOTIDE SEQUENCE [LARGE SCALE GENOMIC DNA]</scope>
    <source>
        <strain evidence="3 4">NRRL 3301</strain>
    </source>
</reference>
<dbReference type="GO" id="GO:0006302">
    <property type="term" value="P:double-strand break repair"/>
    <property type="evidence" value="ECO:0007669"/>
    <property type="project" value="TreeGrafter"/>
</dbReference>
<dbReference type="GO" id="GO:1990683">
    <property type="term" value="P:DNA double-strand break attachment to nuclear envelope"/>
    <property type="evidence" value="ECO:0007669"/>
    <property type="project" value="TreeGrafter"/>
</dbReference>
<name>A0A1X2GID9_9FUNG</name>
<evidence type="ECO:0000259" key="2">
    <source>
        <dbReference type="PROSITE" id="PS50172"/>
    </source>
</evidence>
<dbReference type="PROSITE" id="PS50172">
    <property type="entry name" value="BRCT"/>
    <property type="match status" value="3"/>
</dbReference>
<feature type="compositionally biased region" description="Polar residues" evidence="1">
    <location>
        <begin position="613"/>
        <end position="624"/>
    </location>
</feature>
<proteinExistence type="predicted"/>
<organism evidence="3 4">
    <name type="scientific">Hesseltinella vesiculosa</name>
    <dbReference type="NCBI Taxonomy" id="101127"/>
    <lineage>
        <taxon>Eukaryota</taxon>
        <taxon>Fungi</taxon>
        <taxon>Fungi incertae sedis</taxon>
        <taxon>Mucoromycota</taxon>
        <taxon>Mucoromycotina</taxon>
        <taxon>Mucoromycetes</taxon>
        <taxon>Mucorales</taxon>
        <taxon>Cunninghamellaceae</taxon>
        <taxon>Hesseltinella</taxon>
    </lineage>
</organism>
<feature type="domain" description="BRCT" evidence="2">
    <location>
        <begin position="91"/>
        <end position="183"/>
    </location>
</feature>
<dbReference type="SMART" id="SM00292">
    <property type="entry name" value="BRCT"/>
    <property type="match status" value="5"/>
</dbReference>
<dbReference type="InterPro" id="IPR001357">
    <property type="entry name" value="BRCT_dom"/>
</dbReference>
<dbReference type="Gene3D" id="3.40.50.10190">
    <property type="entry name" value="BRCT domain"/>
    <property type="match status" value="3"/>
</dbReference>
<feature type="region of interest" description="Disordered" evidence="1">
    <location>
        <begin position="496"/>
        <end position="721"/>
    </location>
</feature>
<comment type="caution">
    <text evidence="3">The sequence shown here is derived from an EMBL/GenBank/DDBJ whole genome shotgun (WGS) entry which is preliminary data.</text>
</comment>